<sequence length="369" mass="41480">MVKYGVVGVGYFGADLARFMNENEDAKVTVVYDPENGKTIAEELQCDAANSLEELVSRDDVDCVIVATPNYLHKEPVLLAAKHKKHVFCEKPIALSYADCDEMVRACEENGVTFMAGHIMNFFNGVHHAKELINQGVIGKVLYCHTARNGWEDVQPSISWKKIRAKSGGHLYHHIHELDCVQFLMGGMPKTVTMTAGNVAHQGEKFGDEDDMLFLNLEFEDGRFAVLEWGSAFRWGEHYVLIQGEKGAIKLDMYHCGGTLRVDGKDTHFLIHETQEEDDDRTRIYTGTEMDGAIQYGHPGKRTPLWLSSVMKKEMKYLNDIMHGMKPSEEFAKLLTGEAARAAIATADACTRSRYENRKVEVAEIINNK</sequence>
<dbReference type="PANTHER" id="PTHR43377">
    <property type="entry name" value="BILIVERDIN REDUCTASE A"/>
    <property type="match status" value="1"/>
</dbReference>
<gene>
    <name evidence="3" type="ORF">QS62_07365</name>
</gene>
<comment type="caution">
    <text evidence="3">The sequence shown here is derived from an EMBL/GenBank/DDBJ whole genome shotgun (WGS) entry which is preliminary data.</text>
</comment>
<dbReference type="OrthoDB" id="9781031at2"/>
<dbReference type="PANTHER" id="PTHR43377:SF1">
    <property type="entry name" value="BILIVERDIN REDUCTASE A"/>
    <property type="match status" value="1"/>
</dbReference>
<dbReference type="InterPro" id="IPR000683">
    <property type="entry name" value="Gfo/Idh/MocA-like_OxRdtase_N"/>
</dbReference>
<dbReference type="Pfam" id="PF01408">
    <property type="entry name" value="GFO_IDH_MocA"/>
    <property type="match status" value="1"/>
</dbReference>
<dbReference type="InterPro" id="IPR004104">
    <property type="entry name" value="Gfo/Idh/MocA-like_OxRdtase_C"/>
</dbReference>
<dbReference type="InterPro" id="IPR036291">
    <property type="entry name" value="NAD(P)-bd_dom_sf"/>
</dbReference>
<dbReference type="Gene3D" id="3.40.50.720">
    <property type="entry name" value="NAD(P)-binding Rossmann-like Domain"/>
    <property type="match status" value="1"/>
</dbReference>
<protein>
    <submittedName>
        <fullName evidence="3">Oxidoreductase</fullName>
    </submittedName>
</protein>
<accession>A0A1A7NVE9</accession>
<evidence type="ECO:0000259" key="1">
    <source>
        <dbReference type="Pfam" id="PF01408"/>
    </source>
</evidence>
<dbReference type="Pfam" id="PF02894">
    <property type="entry name" value="GFO_IDH_MocA_C"/>
    <property type="match status" value="1"/>
</dbReference>
<feature type="domain" description="Gfo/Idh/MocA-like oxidoreductase C-terminal" evidence="2">
    <location>
        <begin position="130"/>
        <end position="362"/>
    </location>
</feature>
<dbReference type="Gene3D" id="3.30.360.10">
    <property type="entry name" value="Dihydrodipicolinate Reductase, domain 2"/>
    <property type="match status" value="1"/>
</dbReference>
<evidence type="ECO:0000313" key="3">
    <source>
        <dbReference type="EMBL" id="OBW93476.1"/>
    </source>
</evidence>
<reference evidence="3 4" key="1">
    <citation type="submission" date="2014-11" db="EMBL/GenBank/DDBJ databases">
        <title>Pan-genome of Gallibacterium spp.</title>
        <authorList>
            <person name="Kudirkiene E."/>
            <person name="Bojesen A.M."/>
        </authorList>
    </citation>
    <scope>NUCLEOTIDE SEQUENCE [LARGE SCALE GENOMIC DNA]</scope>
    <source>
        <strain evidence="3 4">F150</strain>
    </source>
</reference>
<feature type="domain" description="Gfo/Idh/MocA-like oxidoreductase N-terminal" evidence="1">
    <location>
        <begin position="3"/>
        <end position="118"/>
    </location>
</feature>
<dbReference type="PATRIC" id="fig|505341.3.peg.1481"/>
<dbReference type="SUPFAM" id="SSF55347">
    <property type="entry name" value="Glyceraldehyde-3-phosphate dehydrogenase-like, C-terminal domain"/>
    <property type="match status" value="1"/>
</dbReference>
<dbReference type="InterPro" id="IPR051450">
    <property type="entry name" value="Gfo/Idh/MocA_Oxidoreductases"/>
</dbReference>
<dbReference type="RefSeq" id="WP_066108135.1">
    <property type="nucleotide sequence ID" value="NZ_JTJL01000038.1"/>
</dbReference>
<dbReference type="EMBL" id="JTJL01000038">
    <property type="protein sequence ID" value="OBW93476.1"/>
    <property type="molecule type" value="Genomic_DNA"/>
</dbReference>
<dbReference type="Proteomes" id="UP000092649">
    <property type="component" value="Unassembled WGS sequence"/>
</dbReference>
<organism evidence="3 4">
    <name type="scientific">Gallibacterium salpingitidis</name>
    <dbReference type="NCBI Taxonomy" id="505341"/>
    <lineage>
        <taxon>Bacteria</taxon>
        <taxon>Pseudomonadati</taxon>
        <taxon>Pseudomonadota</taxon>
        <taxon>Gammaproteobacteria</taxon>
        <taxon>Pasteurellales</taxon>
        <taxon>Pasteurellaceae</taxon>
        <taxon>Gallibacterium</taxon>
    </lineage>
</organism>
<dbReference type="GO" id="GO:0000166">
    <property type="term" value="F:nucleotide binding"/>
    <property type="evidence" value="ECO:0007669"/>
    <property type="project" value="InterPro"/>
</dbReference>
<proteinExistence type="predicted"/>
<evidence type="ECO:0000259" key="2">
    <source>
        <dbReference type="Pfam" id="PF02894"/>
    </source>
</evidence>
<name>A0A1A7NVE9_9PAST</name>
<evidence type="ECO:0000313" key="4">
    <source>
        <dbReference type="Proteomes" id="UP000092649"/>
    </source>
</evidence>
<dbReference type="SUPFAM" id="SSF51735">
    <property type="entry name" value="NAD(P)-binding Rossmann-fold domains"/>
    <property type="match status" value="1"/>
</dbReference>
<dbReference type="AlphaFoldDB" id="A0A1A7NVE9"/>
<keyword evidence="4" id="KW-1185">Reference proteome</keyword>